<dbReference type="GO" id="GO:0006261">
    <property type="term" value="P:DNA-templated DNA replication"/>
    <property type="evidence" value="ECO:0007669"/>
    <property type="project" value="UniProtKB-UniRule"/>
</dbReference>
<feature type="active site" evidence="15">
    <location>
        <position position="111"/>
    </location>
</feature>
<dbReference type="Proteomes" id="UP000260835">
    <property type="component" value="Unassembled WGS sequence"/>
</dbReference>
<evidence type="ECO:0000256" key="4">
    <source>
        <dbReference type="ARBA" id="ARBA00022490"/>
    </source>
</evidence>
<dbReference type="InterPro" id="IPR017961">
    <property type="entry name" value="DNA_pol_Y-fam_little_finger"/>
</dbReference>
<evidence type="ECO:0000259" key="16">
    <source>
        <dbReference type="PROSITE" id="PS50173"/>
    </source>
</evidence>
<evidence type="ECO:0000256" key="13">
    <source>
        <dbReference type="ARBA" id="ARBA00023204"/>
    </source>
</evidence>
<reference evidence="17 18" key="1">
    <citation type="submission" date="2018-08" db="EMBL/GenBank/DDBJ databases">
        <title>A genome reference for cultivated species of the human gut microbiota.</title>
        <authorList>
            <person name="Zou Y."/>
            <person name="Xue W."/>
            <person name="Luo G."/>
        </authorList>
    </citation>
    <scope>NUCLEOTIDE SEQUENCE [LARGE SCALE GENOMIC DNA]</scope>
    <source>
        <strain evidence="17 18">TF09-12</strain>
    </source>
</reference>
<dbReference type="PANTHER" id="PTHR11076:SF33">
    <property type="entry name" value="DNA POLYMERASE KAPPA"/>
    <property type="match status" value="1"/>
</dbReference>
<dbReference type="Pfam" id="PF21999">
    <property type="entry name" value="IMS_HHH_1"/>
    <property type="match status" value="1"/>
</dbReference>
<evidence type="ECO:0000256" key="6">
    <source>
        <dbReference type="ARBA" id="ARBA00022695"/>
    </source>
</evidence>
<dbReference type="PROSITE" id="PS50173">
    <property type="entry name" value="UMUC"/>
    <property type="match status" value="1"/>
</dbReference>
<dbReference type="GO" id="GO:0003887">
    <property type="term" value="F:DNA-directed DNA polymerase activity"/>
    <property type="evidence" value="ECO:0007669"/>
    <property type="project" value="UniProtKB-UniRule"/>
</dbReference>
<evidence type="ECO:0000256" key="3">
    <source>
        <dbReference type="ARBA" id="ARBA00022457"/>
    </source>
</evidence>
<dbReference type="Pfam" id="PF11799">
    <property type="entry name" value="IMS_C"/>
    <property type="match status" value="1"/>
</dbReference>
<comment type="caution">
    <text evidence="17">The sequence shown here is derived from an EMBL/GenBank/DDBJ whole genome shotgun (WGS) entry which is preliminary data.</text>
</comment>
<dbReference type="SUPFAM" id="SSF100879">
    <property type="entry name" value="Lesion bypass DNA polymerase (Y-family), little finger domain"/>
    <property type="match status" value="1"/>
</dbReference>
<evidence type="ECO:0000256" key="8">
    <source>
        <dbReference type="ARBA" id="ARBA00022723"/>
    </source>
</evidence>
<dbReference type="InterPro" id="IPR001126">
    <property type="entry name" value="UmuC"/>
</dbReference>
<evidence type="ECO:0000256" key="2">
    <source>
        <dbReference type="ARBA" id="ARBA00010945"/>
    </source>
</evidence>
<keyword evidence="9 15" id="KW-0227">DNA damage</keyword>
<dbReference type="InterPro" id="IPR050116">
    <property type="entry name" value="DNA_polymerase-Y"/>
</dbReference>
<dbReference type="GO" id="GO:0005829">
    <property type="term" value="C:cytosol"/>
    <property type="evidence" value="ECO:0007669"/>
    <property type="project" value="TreeGrafter"/>
</dbReference>
<sequence length="361" mass="41209">MQEKINLVLRKIIHIDMDAFFASVEQRDDKSLIGKPLVVCHDHPRSVVTTASYEARKYGVRSAMPLSQALKRCPNLLIVAPHFEKYKKVSRQVHEIFHRYTDLVEPISLDEAFLDVSENRANIVLAKDVALKIKEEIFAETGLTASAGVSYNKFLAKIASDYRKPNGIFIVHPEKSLNFIAELPIEKFWGVGHKTAETMHQMGIFTGKQLRQVSLAHLTQVFGKMGAVFYNFSRGIDERPVEAYRERKSVGCEQTFMEDITGEIKILIELYHIVIELVKRLSKSKFEGRTLTLKIKWSATSQISRSVTTDHILRSKDDILPLAKNLLKQTEYKHRPIRLIGLSVSGEMEGKWHEGFLNFAK</sequence>
<gene>
    <name evidence="15" type="primary">dinB</name>
    <name evidence="17" type="ORF">DXC89_00885</name>
</gene>
<dbReference type="HAMAP" id="MF_01113">
    <property type="entry name" value="DNApol_IV"/>
    <property type="match status" value="1"/>
</dbReference>
<comment type="similarity">
    <text evidence="2 15">Belongs to the DNA polymerase type-Y family.</text>
</comment>
<dbReference type="GO" id="GO:0003684">
    <property type="term" value="F:damaged DNA binding"/>
    <property type="evidence" value="ECO:0007669"/>
    <property type="project" value="InterPro"/>
</dbReference>
<proteinExistence type="inferred from homology"/>
<evidence type="ECO:0000313" key="17">
    <source>
        <dbReference type="EMBL" id="RGL06686.1"/>
    </source>
</evidence>
<dbReference type="InterPro" id="IPR043128">
    <property type="entry name" value="Rev_trsase/Diguanyl_cyclase"/>
</dbReference>
<keyword evidence="7 15" id="KW-0235">DNA replication</keyword>
<dbReference type="InterPro" id="IPR043502">
    <property type="entry name" value="DNA/RNA_pol_sf"/>
</dbReference>
<dbReference type="InterPro" id="IPR053848">
    <property type="entry name" value="IMS_HHH_1"/>
</dbReference>
<dbReference type="Gene3D" id="3.30.1490.100">
    <property type="entry name" value="DNA polymerase, Y-family, little finger domain"/>
    <property type="match status" value="1"/>
</dbReference>
<comment type="cofactor">
    <cofactor evidence="15">
        <name>Mg(2+)</name>
        <dbReference type="ChEBI" id="CHEBI:18420"/>
    </cofactor>
    <text evidence="15">Binds 2 magnesium ions per subunit.</text>
</comment>
<dbReference type="FunFam" id="1.10.150.20:FF:000019">
    <property type="entry name" value="DNA polymerase IV"/>
    <property type="match status" value="1"/>
</dbReference>
<comment type="function">
    <text evidence="15">Poorly processive, error-prone DNA polymerase involved in untargeted mutagenesis. Copies undamaged DNA at stalled replication forks, which arise in vivo from mismatched or misaligned primer ends. These misaligned primers can be extended by PolIV. Exhibits no 3'-5' exonuclease (proofreading) activity. May be involved in translesional synthesis, in conjunction with the beta clamp from PolIII.</text>
</comment>
<dbReference type="InterPro" id="IPR036775">
    <property type="entry name" value="DNA_pol_Y-fam_lit_finger_sf"/>
</dbReference>
<dbReference type="Gene3D" id="3.30.70.270">
    <property type="match status" value="1"/>
</dbReference>
<protein>
    <recommendedName>
        <fullName evidence="15">DNA polymerase IV</fullName>
        <shortName evidence="15">Pol IV</shortName>
        <ecNumber evidence="15">2.7.7.7</ecNumber>
    </recommendedName>
</protein>
<keyword evidence="6 15" id="KW-0548">Nucleotidyltransferase</keyword>
<dbReference type="Gene3D" id="3.40.1170.60">
    <property type="match status" value="1"/>
</dbReference>
<comment type="subcellular location">
    <subcellularLocation>
        <location evidence="1 15">Cytoplasm</location>
    </subcellularLocation>
</comment>
<keyword evidence="13 15" id="KW-0234">DNA repair</keyword>
<feature type="binding site" evidence="15">
    <location>
        <position position="110"/>
    </location>
    <ligand>
        <name>Mg(2+)</name>
        <dbReference type="ChEBI" id="CHEBI:18420"/>
    </ligand>
</feature>
<evidence type="ECO:0000256" key="7">
    <source>
        <dbReference type="ARBA" id="ARBA00022705"/>
    </source>
</evidence>
<dbReference type="GO" id="GO:0042276">
    <property type="term" value="P:error-prone translesion synthesis"/>
    <property type="evidence" value="ECO:0007669"/>
    <property type="project" value="TreeGrafter"/>
</dbReference>
<feature type="binding site" evidence="15">
    <location>
        <position position="16"/>
    </location>
    <ligand>
        <name>Mg(2+)</name>
        <dbReference type="ChEBI" id="CHEBI:18420"/>
    </ligand>
</feature>
<dbReference type="GO" id="GO:0006281">
    <property type="term" value="P:DNA repair"/>
    <property type="evidence" value="ECO:0007669"/>
    <property type="project" value="UniProtKB-UniRule"/>
</dbReference>
<feature type="site" description="Substrate discrimination" evidence="15">
    <location>
        <position position="21"/>
    </location>
</feature>
<evidence type="ECO:0000256" key="1">
    <source>
        <dbReference type="ARBA" id="ARBA00004496"/>
    </source>
</evidence>
<organism evidence="17 18">
    <name type="scientific">Prevotella disiens</name>
    <dbReference type="NCBI Taxonomy" id="28130"/>
    <lineage>
        <taxon>Bacteria</taxon>
        <taxon>Pseudomonadati</taxon>
        <taxon>Bacteroidota</taxon>
        <taxon>Bacteroidia</taxon>
        <taxon>Bacteroidales</taxon>
        <taxon>Prevotellaceae</taxon>
        <taxon>Prevotella</taxon>
    </lineage>
</organism>
<comment type="subunit">
    <text evidence="15">Monomer.</text>
</comment>
<evidence type="ECO:0000256" key="9">
    <source>
        <dbReference type="ARBA" id="ARBA00022763"/>
    </source>
</evidence>
<dbReference type="FunFam" id="3.30.1490.100:FF:000004">
    <property type="entry name" value="DNA polymerase IV"/>
    <property type="match status" value="1"/>
</dbReference>
<dbReference type="EMBL" id="QSRD01000003">
    <property type="protein sequence ID" value="RGL06686.1"/>
    <property type="molecule type" value="Genomic_DNA"/>
</dbReference>
<dbReference type="Gene3D" id="1.10.150.20">
    <property type="entry name" value="5' to 3' exonuclease, C-terminal subdomain"/>
    <property type="match status" value="1"/>
</dbReference>
<dbReference type="InterPro" id="IPR022880">
    <property type="entry name" value="DNApol_IV"/>
</dbReference>
<dbReference type="NCBIfam" id="NF002677">
    <property type="entry name" value="PRK02406.1"/>
    <property type="match status" value="1"/>
</dbReference>
<keyword evidence="11 15" id="KW-0239">DNA-directed DNA polymerase</keyword>
<keyword evidence="10 15" id="KW-0460">Magnesium</keyword>
<dbReference type="SUPFAM" id="SSF56672">
    <property type="entry name" value="DNA/RNA polymerases"/>
    <property type="match status" value="1"/>
</dbReference>
<dbReference type="AlphaFoldDB" id="A0A3E4QMV6"/>
<dbReference type="EC" id="2.7.7.7" evidence="15"/>
<evidence type="ECO:0000256" key="14">
    <source>
        <dbReference type="ARBA" id="ARBA00049244"/>
    </source>
</evidence>
<evidence type="ECO:0000256" key="10">
    <source>
        <dbReference type="ARBA" id="ARBA00022842"/>
    </source>
</evidence>
<dbReference type="PANTHER" id="PTHR11076">
    <property type="entry name" value="DNA REPAIR POLYMERASE UMUC / TRANSFERASE FAMILY MEMBER"/>
    <property type="match status" value="1"/>
</dbReference>
<keyword evidence="4 15" id="KW-0963">Cytoplasm</keyword>
<evidence type="ECO:0000256" key="12">
    <source>
        <dbReference type="ARBA" id="ARBA00023125"/>
    </source>
</evidence>
<dbReference type="GO" id="GO:0009432">
    <property type="term" value="P:SOS response"/>
    <property type="evidence" value="ECO:0007669"/>
    <property type="project" value="TreeGrafter"/>
</dbReference>
<evidence type="ECO:0000256" key="15">
    <source>
        <dbReference type="HAMAP-Rule" id="MF_01113"/>
    </source>
</evidence>
<keyword evidence="8 15" id="KW-0479">Metal-binding</keyword>
<evidence type="ECO:0000256" key="11">
    <source>
        <dbReference type="ARBA" id="ARBA00022932"/>
    </source>
</evidence>
<dbReference type="CDD" id="cd03586">
    <property type="entry name" value="PolY_Pol_IV_kappa"/>
    <property type="match status" value="1"/>
</dbReference>
<accession>A0A3E4QMV6</accession>
<feature type="domain" description="UmuC" evidence="16">
    <location>
        <begin position="12"/>
        <end position="192"/>
    </location>
</feature>
<evidence type="ECO:0000256" key="5">
    <source>
        <dbReference type="ARBA" id="ARBA00022679"/>
    </source>
</evidence>
<dbReference type="GO" id="GO:0000287">
    <property type="term" value="F:magnesium ion binding"/>
    <property type="evidence" value="ECO:0007669"/>
    <property type="project" value="UniProtKB-UniRule"/>
</dbReference>
<keyword evidence="12 15" id="KW-0238">DNA-binding</keyword>
<dbReference type="Pfam" id="PF00817">
    <property type="entry name" value="IMS"/>
    <property type="match status" value="1"/>
</dbReference>
<evidence type="ECO:0000313" key="18">
    <source>
        <dbReference type="Proteomes" id="UP000260835"/>
    </source>
</evidence>
<comment type="catalytic activity">
    <reaction evidence="14 15">
        <text>DNA(n) + a 2'-deoxyribonucleoside 5'-triphosphate = DNA(n+1) + diphosphate</text>
        <dbReference type="Rhea" id="RHEA:22508"/>
        <dbReference type="Rhea" id="RHEA-COMP:17339"/>
        <dbReference type="Rhea" id="RHEA-COMP:17340"/>
        <dbReference type="ChEBI" id="CHEBI:33019"/>
        <dbReference type="ChEBI" id="CHEBI:61560"/>
        <dbReference type="ChEBI" id="CHEBI:173112"/>
        <dbReference type="EC" id="2.7.7.7"/>
    </reaction>
</comment>
<keyword evidence="5 15" id="KW-0808">Transferase</keyword>
<name>A0A3E4QMV6_9BACT</name>
<keyword evidence="3 15" id="KW-0515">Mutator protein</keyword>